<protein>
    <submittedName>
        <fullName evidence="2">Uncharacterized protein</fullName>
    </submittedName>
</protein>
<organism evidence="2 3">
    <name type="scientific">Homarus americanus</name>
    <name type="common">American lobster</name>
    <dbReference type="NCBI Taxonomy" id="6706"/>
    <lineage>
        <taxon>Eukaryota</taxon>
        <taxon>Metazoa</taxon>
        <taxon>Ecdysozoa</taxon>
        <taxon>Arthropoda</taxon>
        <taxon>Crustacea</taxon>
        <taxon>Multicrustacea</taxon>
        <taxon>Malacostraca</taxon>
        <taxon>Eumalacostraca</taxon>
        <taxon>Eucarida</taxon>
        <taxon>Decapoda</taxon>
        <taxon>Pleocyemata</taxon>
        <taxon>Astacidea</taxon>
        <taxon>Nephropoidea</taxon>
        <taxon>Nephropidae</taxon>
        <taxon>Homarus</taxon>
    </lineage>
</organism>
<dbReference type="EMBL" id="JAHLQT010002534">
    <property type="protein sequence ID" value="KAG7177142.1"/>
    <property type="molecule type" value="Genomic_DNA"/>
</dbReference>
<evidence type="ECO:0000313" key="3">
    <source>
        <dbReference type="Proteomes" id="UP000747542"/>
    </source>
</evidence>
<dbReference type="Proteomes" id="UP000747542">
    <property type="component" value="Unassembled WGS sequence"/>
</dbReference>
<dbReference type="AlphaFoldDB" id="A0A8J5NCD0"/>
<sequence>MVVVVVCWCSGVEGTPLPIPQQVHTTAAALLGPVTGPRAPLAPAFTPEVAAARQAFLQEFNAQAAIAAQFPDDPDASQPTPIQHTPTQATQPSPPQLFTFPVAPTHPSQTNPAHRFTPTNVQAQSTTFHSSSNANSVGGGRSVVPIAPTFTIPEAYVQFHNLLIPPPTPTVG</sequence>
<name>A0A8J5NCD0_HOMAM</name>
<comment type="caution">
    <text evidence="2">The sequence shown here is derived from an EMBL/GenBank/DDBJ whole genome shotgun (WGS) entry which is preliminary data.</text>
</comment>
<reference evidence="2" key="1">
    <citation type="journal article" date="2021" name="Sci. Adv.">
        <title>The American lobster genome reveals insights on longevity, neural, and immune adaptations.</title>
        <authorList>
            <person name="Polinski J.M."/>
            <person name="Zimin A.V."/>
            <person name="Clark K.F."/>
            <person name="Kohn A.B."/>
            <person name="Sadowski N."/>
            <person name="Timp W."/>
            <person name="Ptitsyn A."/>
            <person name="Khanna P."/>
            <person name="Romanova D.Y."/>
            <person name="Williams P."/>
            <person name="Greenwood S.J."/>
            <person name="Moroz L.L."/>
            <person name="Walt D.R."/>
            <person name="Bodnar A.G."/>
        </authorList>
    </citation>
    <scope>NUCLEOTIDE SEQUENCE</scope>
    <source>
        <strain evidence="2">GMGI-L3</strain>
    </source>
</reference>
<keyword evidence="3" id="KW-1185">Reference proteome</keyword>
<evidence type="ECO:0000256" key="1">
    <source>
        <dbReference type="SAM" id="MobiDB-lite"/>
    </source>
</evidence>
<evidence type="ECO:0000313" key="2">
    <source>
        <dbReference type="EMBL" id="KAG7177142.1"/>
    </source>
</evidence>
<feature type="compositionally biased region" description="Polar residues" evidence="1">
    <location>
        <begin position="106"/>
        <end position="116"/>
    </location>
</feature>
<accession>A0A8J5NCD0</accession>
<proteinExistence type="predicted"/>
<feature type="region of interest" description="Disordered" evidence="1">
    <location>
        <begin position="71"/>
        <end position="116"/>
    </location>
</feature>
<gene>
    <name evidence="2" type="ORF">Hamer_G000385</name>
</gene>